<protein>
    <submittedName>
        <fullName evidence="2">Uncharacterized protein</fullName>
    </submittedName>
</protein>
<evidence type="ECO:0000313" key="3">
    <source>
        <dbReference type="Proteomes" id="UP001189429"/>
    </source>
</evidence>
<dbReference type="InterPro" id="IPR004260">
    <property type="entry name" value="Pyr-dimer_DNA_glycosylase"/>
</dbReference>
<evidence type="ECO:0000256" key="1">
    <source>
        <dbReference type="SAM" id="MobiDB-lite"/>
    </source>
</evidence>
<accession>A0ABN9Q7Y9</accession>
<name>A0ABN9Q7Y9_9DINO</name>
<feature type="compositionally biased region" description="Low complexity" evidence="1">
    <location>
        <begin position="236"/>
        <end position="263"/>
    </location>
</feature>
<reference evidence="2" key="1">
    <citation type="submission" date="2023-10" db="EMBL/GenBank/DDBJ databases">
        <authorList>
            <person name="Chen Y."/>
            <person name="Shah S."/>
            <person name="Dougan E. K."/>
            <person name="Thang M."/>
            <person name="Chan C."/>
        </authorList>
    </citation>
    <scope>NUCLEOTIDE SEQUENCE [LARGE SCALE GENOMIC DNA]</scope>
</reference>
<organism evidence="2 3">
    <name type="scientific">Prorocentrum cordatum</name>
    <dbReference type="NCBI Taxonomy" id="2364126"/>
    <lineage>
        <taxon>Eukaryota</taxon>
        <taxon>Sar</taxon>
        <taxon>Alveolata</taxon>
        <taxon>Dinophyceae</taxon>
        <taxon>Prorocentrales</taxon>
        <taxon>Prorocentraceae</taxon>
        <taxon>Prorocentrum</taxon>
    </lineage>
</organism>
<proteinExistence type="predicted"/>
<dbReference type="Proteomes" id="UP001189429">
    <property type="component" value="Unassembled WGS sequence"/>
</dbReference>
<dbReference type="Pfam" id="PF03013">
    <property type="entry name" value="Pyr_excise"/>
    <property type="match status" value="1"/>
</dbReference>
<evidence type="ECO:0000313" key="2">
    <source>
        <dbReference type="EMBL" id="CAK0800582.1"/>
    </source>
</evidence>
<sequence length="283" mass="30689">ALRASPGEARRARARRHGSVARMITFLPLPDFAAVARLLDDRRLGSQRVEARFILRCVRNAGGRYARFQNTGYVRMWVGHEDALAVYYNTVSEEWLRRGFREGVSKAESTSPGSARRTCPPPGGWATTGCTAPTGRRCCSRTPHTTAAWAGRSLLRLSLADQVQYLWPRRRADGAWELLPPAAGASRPSARRRAEARAVPRPHWLAKPARRSAGPSGGRGGRRKAQVLPRASRHFAGPAGPAGAEALQEAAAGGAAAARTGASAERRLWRVALRARPEGPIDV</sequence>
<feature type="non-terminal residue" evidence="2">
    <location>
        <position position="1"/>
    </location>
</feature>
<feature type="region of interest" description="Disordered" evidence="1">
    <location>
        <begin position="180"/>
        <end position="263"/>
    </location>
</feature>
<comment type="caution">
    <text evidence="2">The sequence shown here is derived from an EMBL/GenBank/DDBJ whole genome shotgun (WGS) entry which is preliminary data.</text>
</comment>
<dbReference type="EMBL" id="CAUYUJ010002393">
    <property type="protein sequence ID" value="CAK0800582.1"/>
    <property type="molecule type" value="Genomic_DNA"/>
</dbReference>
<keyword evidence="3" id="KW-1185">Reference proteome</keyword>
<gene>
    <name evidence="2" type="ORF">PCOR1329_LOCUS8695</name>
</gene>